<dbReference type="CDD" id="cd16917">
    <property type="entry name" value="HATPase_UhpB-NarQ-NarX-like"/>
    <property type="match status" value="1"/>
</dbReference>
<dbReference type="RefSeq" id="WP_149511013.1">
    <property type="nucleotide sequence ID" value="NZ_VDFC01000030.1"/>
</dbReference>
<dbReference type="Pfam" id="PF07730">
    <property type="entry name" value="HisKA_3"/>
    <property type="match status" value="1"/>
</dbReference>
<evidence type="ECO:0000256" key="2">
    <source>
        <dbReference type="ARBA" id="ARBA00012438"/>
    </source>
</evidence>
<dbReference type="GO" id="GO:0046983">
    <property type="term" value="F:protein dimerization activity"/>
    <property type="evidence" value="ECO:0007669"/>
    <property type="project" value="InterPro"/>
</dbReference>
<accession>A0A5B0BEX5</accession>
<keyword evidence="7" id="KW-0067">ATP-binding</keyword>
<dbReference type="Gene3D" id="3.30.565.10">
    <property type="entry name" value="Histidine kinase-like ATPase, C-terminal domain"/>
    <property type="match status" value="1"/>
</dbReference>
<dbReference type="SUPFAM" id="SSF55874">
    <property type="entry name" value="ATPase domain of HSP90 chaperone/DNA topoisomerase II/histidine kinase"/>
    <property type="match status" value="1"/>
</dbReference>
<dbReference type="EC" id="2.7.13.3" evidence="2"/>
<organism evidence="13 14">
    <name type="scientific">Streptomyces apricus</name>
    <dbReference type="NCBI Taxonomy" id="1828112"/>
    <lineage>
        <taxon>Bacteria</taxon>
        <taxon>Bacillati</taxon>
        <taxon>Actinomycetota</taxon>
        <taxon>Actinomycetes</taxon>
        <taxon>Kitasatosporales</taxon>
        <taxon>Streptomycetaceae</taxon>
        <taxon>Streptomyces</taxon>
    </lineage>
</organism>
<sequence length="469" mass="49598">MDVMDSFAGRRVPRTVTDAGLALLFTVGAFAPLGPMPPDAPALRTPDVLFVVLALLSAVPLAVHRRFPLPVLLVMAAAVAVLQARDYVPHLSGPQGTSIGPVHLAVATAVLLTALRGTPRTATVVAAAVIPVTAATEALLAPAGHRVTALLADVVLLVAAWALGRLTRARAAIRDQALERAAALERAQEANARAAVMEERARIARELHDIVAHNVSLMVVQTIAADRVQDRDGAKAHELHGTIEETGRATVTELRRLLDVLRTADETDTDPNREPPQPTVEAVPALVDSVRATGLTVDFTTTGTPAELPAGSHLTVYRVVQEALTNTLKHAGHTRTDLTLAWEPGHRRLVVRVCDDGPRADEEPSPRPPALADGGGHGLVGMRERVAAVGGSLSTGPRPGGGYCVHAVVPLPGLPAAPHDDPVQDDPVQDDPAHDDPAHRGHDLRPDLDHHLRHEGHPPHARHPRPAGR</sequence>
<evidence type="ECO:0000256" key="4">
    <source>
        <dbReference type="ARBA" id="ARBA00022679"/>
    </source>
</evidence>
<keyword evidence="9" id="KW-0175">Coiled coil</keyword>
<feature type="compositionally biased region" description="Basic and acidic residues" evidence="10">
    <location>
        <begin position="431"/>
        <end position="458"/>
    </location>
</feature>
<keyword evidence="5" id="KW-0547">Nucleotide-binding</keyword>
<dbReference type="Gene3D" id="1.20.5.1930">
    <property type="match status" value="1"/>
</dbReference>
<gene>
    <name evidence="13" type="ORF">FGF04_10485</name>
</gene>
<keyword evidence="14" id="KW-1185">Reference proteome</keyword>
<reference evidence="13 14" key="1">
    <citation type="submission" date="2019-05" db="EMBL/GenBank/DDBJ databases">
        <authorList>
            <person name="Hariharan J."/>
            <person name="Choudoir M.J."/>
            <person name="Diebold P."/>
            <person name="Panke-Buisse K."/>
            <person name="Buckley D.H."/>
        </authorList>
    </citation>
    <scope>NUCLEOTIDE SEQUENCE [LARGE SCALE GENOMIC DNA]</scope>
    <source>
        <strain evidence="13 14">SUN51</strain>
    </source>
</reference>
<keyword evidence="4" id="KW-0808">Transferase</keyword>
<dbReference type="PANTHER" id="PTHR24421">
    <property type="entry name" value="NITRATE/NITRITE SENSOR PROTEIN NARX-RELATED"/>
    <property type="match status" value="1"/>
</dbReference>
<feature type="coiled-coil region" evidence="9">
    <location>
        <begin position="173"/>
        <end position="207"/>
    </location>
</feature>
<feature type="compositionally biased region" description="Basic and acidic residues" evidence="10">
    <location>
        <begin position="356"/>
        <end position="365"/>
    </location>
</feature>
<name>A0A5B0BEX5_9ACTN</name>
<evidence type="ECO:0000256" key="9">
    <source>
        <dbReference type="SAM" id="Coils"/>
    </source>
</evidence>
<evidence type="ECO:0000256" key="10">
    <source>
        <dbReference type="SAM" id="MobiDB-lite"/>
    </source>
</evidence>
<dbReference type="InterPro" id="IPR036890">
    <property type="entry name" value="HATPase_C_sf"/>
</dbReference>
<evidence type="ECO:0000259" key="12">
    <source>
        <dbReference type="Pfam" id="PF07730"/>
    </source>
</evidence>
<keyword evidence="8" id="KW-0902">Two-component regulatory system</keyword>
<dbReference type="GO" id="GO:0000155">
    <property type="term" value="F:phosphorelay sensor kinase activity"/>
    <property type="evidence" value="ECO:0007669"/>
    <property type="project" value="InterPro"/>
</dbReference>
<evidence type="ECO:0000256" key="3">
    <source>
        <dbReference type="ARBA" id="ARBA00022553"/>
    </source>
</evidence>
<evidence type="ECO:0000313" key="14">
    <source>
        <dbReference type="Proteomes" id="UP000324965"/>
    </source>
</evidence>
<protein>
    <recommendedName>
        <fullName evidence="2">histidine kinase</fullName>
        <ecNumber evidence="2">2.7.13.3</ecNumber>
    </recommendedName>
</protein>
<dbReference type="Pfam" id="PF02518">
    <property type="entry name" value="HATPase_c"/>
    <property type="match status" value="1"/>
</dbReference>
<dbReference type="OrthoDB" id="227596at2"/>
<comment type="catalytic activity">
    <reaction evidence="1">
        <text>ATP + protein L-histidine = ADP + protein N-phospho-L-histidine.</text>
        <dbReference type="EC" id="2.7.13.3"/>
    </reaction>
</comment>
<evidence type="ECO:0000256" key="8">
    <source>
        <dbReference type="ARBA" id="ARBA00023012"/>
    </source>
</evidence>
<dbReference type="InterPro" id="IPR011712">
    <property type="entry name" value="Sig_transdc_His_kin_sub3_dim/P"/>
</dbReference>
<dbReference type="InterPro" id="IPR050482">
    <property type="entry name" value="Sensor_HK_TwoCompSys"/>
</dbReference>
<dbReference type="Proteomes" id="UP000324965">
    <property type="component" value="Unassembled WGS sequence"/>
</dbReference>
<feature type="compositionally biased region" description="Basic residues" evidence="10">
    <location>
        <begin position="459"/>
        <end position="469"/>
    </location>
</feature>
<dbReference type="GO" id="GO:0016020">
    <property type="term" value="C:membrane"/>
    <property type="evidence" value="ECO:0007669"/>
    <property type="project" value="InterPro"/>
</dbReference>
<feature type="region of interest" description="Disordered" evidence="10">
    <location>
        <begin position="414"/>
        <end position="469"/>
    </location>
</feature>
<keyword evidence="6 13" id="KW-0418">Kinase</keyword>
<dbReference type="AlphaFoldDB" id="A0A5B0BEX5"/>
<feature type="domain" description="Histidine kinase/HSP90-like ATPase" evidence="11">
    <location>
        <begin position="314"/>
        <end position="412"/>
    </location>
</feature>
<evidence type="ECO:0000259" key="11">
    <source>
        <dbReference type="Pfam" id="PF02518"/>
    </source>
</evidence>
<feature type="domain" description="Signal transduction histidine kinase subgroup 3 dimerisation and phosphoacceptor" evidence="12">
    <location>
        <begin position="199"/>
        <end position="265"/>
    </location>
</feature>
<evidence type="ECO:0000256" key="7">
    <source>
        <dbReference type="ARBA" id="ARBA00022840"/>
    </source>
</evidence>
<proteinExistence type="predicted"/>
<evidence type="ECO:0000256" key="6">
    <source>
        <dbReference type="ARBA" id="ARBA00022777"/>
    </source>
</evidence>
<feature type="region of interest" description="Disordered" evidence="10">
    <location>
        <begin position="356"/>
        <end position="378"/>
    </location>
</feature>
<dbReference type="InterPro" id="IPR003594">
    <property type="entry name" value="HATPase_dom"/>
</dbReference>
<evidence type="ECO:0000256" key="5">
    <source>
        <dbReference type="ARBA" id="ARBA00022741"/>
    </source>
</evidence>
<evidence type="ECO:0000256" key="1">
    <source>
        <dbReference type="ARBA" id="ARBA00000085"/>
    </source>
</evidence>
<dbReference type="EMBL" id="VDFC01000030">
    <property type="protein sequence ID" value="KAA0940257.1"/>
    <property type="molecule type" value="Genomic_DNA"/>
</dbReference>
<comment type="caution">
    <text evidence="13">The sequence shown here is derived from an EMBL/GenBank/DDBJ whole genome shotgun (WGS) entry which is preliminary data.</text>
</comment>
<keyword evidence="3" id="KW-0597">Phosphoprotein</keyword>
<dbReference type="GO" id="GO:0005524">
    <property type="term" value="F:ATP binding"/>
    <property type="evidence" value="ECO:0007669"/>
    <property type="project" value="UniProtKB-KW"/>
</dbReference>
<evidence type="ECO:0000313" key="13">
    <source>
        <dbReference type="EMBL" id="KAA0940257.1"/>
    </source>
</evidence>
<dbReference type="PANTHER" id="PTHR24421:SF10">
    <property type="entry name" value="NITRATE_NITRITE SENSOR PROTEIN NARQ"/>
    <property type="match status" value="1"/>
</dbReference>